<feature type="compositionally biased region" description="Polar residues" evidence="1">
    <location>
        <begin position="46"/>
        <end position="62"/>
    </location>
</feature>
<accession>B9T6C4</accession>
<organism evidence="2 3">
    <name type="scientific">Ricinus communis</name>
    <name type="common">Castor bean</name>
    <dbReference type="NCBI Taxonomy" id="3988"/>
    <lineage>
        <taxon>Eukaryota</taxon>
        <taxon>Viridiplantae</taxon>
        <taxon>Streptophyta</taxon>
        <taxon>Embryophyta</taxon>
        <taxon>Tracheophyta</taxon>
        <taxon>Spermatophyta</taxon>
        <taxon>Magnoliopsida</taxon>
        <taxon>eudicotyledons</taxon>
        <taxon>Gunneridae</taxon>
        <taxon>Pentapetalae</taxon>
        <taxon>rosids</taxon>
        <taxon>fabids</taxon>
        <taxon>Malpighiales</taxon>
        <taxon>Euphorbiaceae</taxon>
        <taxon>Acalyphoideae</taxon>
        <taxon>Acalypheae</taxon>
        <taxon>Ricinus</taxon>
    </lineage>
</organism>
<feature type="compositionally biased region" description="Basic residues" evidence="1">
    <location>
        <begin position="1"/>
        <end position="11"/>
    </location>
</feature>
<evidence type="ECO:0000313" key="2">
    <source>
        <dbReference type="EMBL" id="EEF28580.1"/>
    </source>
</evidence>
<gene>
    <name evidence="2" type="ORF">RCOM_0430430</name>
</gene>
<evidence type="ECO:0000313" key="3">
    <source>
        <dbReference type="Proteomes" id="UP000008311"/>
    </source>
</evidence>
<reference evidence="3" key="1">
    <citation type="journal article" date="2010" name="Nat. Biotechnol.">
        <title>Draft genome sequence of the oilseed species Ricinus communis.</title>
        <authorList>
            <person name="Chan A.P."/>
            <person name="Crabtree J."/>
            <person name="Zhao Q."/>
            <person name="Lorenzi H."/>
            <person name="Orvis J."/>
            <person name="Puiu D."/>
            <person name="Melake-Berhan A."/>
            <person name="Jones K.M."/>
            <person name="Redman J."/>
            <person name="Chen G."/>
            <person name="Cahoon E.B."/>
            <person name="Gedil M."/>
            <person name="Stanke M."/>
            <person name="Haas B.J."/>
            <person name="Wortman J.R."/>
            <person name="Fraser-Liggett C.M."/>
            <person name="Ravel J."/>
            <person name="Rabinowicz P.D."/>
        </authorList>
    </citation>
    <scope>NUCLEOTIDE SEQUENCE [LARGE SCALE GENOMIC DNA]</scope>
    <source>
        <strain evidence="3">cv. Hale</strain>
    </source>
</reference>
<keyword evidence="3" id="KW-1185">Reference proteome</keyword>
<feature type="region of interest" description="Disordered" evidence="1">
    <location>
        <begin position="1"/>
        <end position="90"/>
    </location>
</feature>
<evidence type="ECO:0000256" key="1">
    <source>
        <dbReference type="SAM" id="MobiDB-lite"/>
    </source>
</evidence>
<dbReference type="InParanoid" id="B9T6C4"/>
<dbReference type="EMBL" id="EQ974600">
    <property type="protein sequence ID" value="EEF28580.1"/>
    <property type="molecule type" value="Genomic_DNA"/>
</dbReference>
<sequence length="90" mass="10041">MPSKHRQKRTQGKNEARRQIAGKLSHSKASCIATPSEERKEKLSQRETSSVQKDGTTKQATAKSKGEEKGSDTMTEGNCYRRPQKTGLLH</sequence>
<protein>
    <submittedName>
        <fullName evidence="2">Uncharacterized protein</fullName>
    </submittedName>
</protein>
<feature type="compositionally biased region" description="Basic and acidic residues" evidence="1">
    <location>
        <begin position="36"/>
        <end position="45"/>
    </location>
</feature>
<name>B9T6C4_RICCO</name>
<dbReference type="AlphaFoldDB" id="B9T6C4"/>
<proteinExistence type="predicted"/>
<dbReference type="Proteomes" id="UP000008311">
    <property type="component" value="Unassembled WGS sequence"/>
</dbReference>